<keyword evidence="2" id="KW-1185">Reference proteome</keyword>
<comment type="caution">
    <text evidence="1">The sequence shown here is derived from an EMBL/GenBank/DDBJ whole genome shotgun (WGS) entry which is preliminary data.</text>
</comment>
<evidence type="ECO:0000313" key="2">
    <source>
        <dbReference type="Proteomes" id="UP000823201"/>
    </source>
</evidence>
<accession>A0ABS2Q7H0</accession>
<name>A0ABS2Q7H0_9BACL</name>
<evidence type="ECO:0000313" key="1">
    <source>
        <dbReference type="EMBL" id="MBM7657245.1"/>
    </source>
</evidence>
<gene>
    <name evidence="1" type="ORF">JOC27_000686</name>
</gene>
<reference evidence="1 2" key="1">
    <citation type="submission" date="2021-01" db="EMBL/GenBank/DDBJ databases">
        <title>Genomic Encyclopedia of Type Strains, Phase IV (KMG-IV): sequencing the most valuable type-strain genomes for metagenomic binning, comparative biology and taxonomic classification.</title>
        <authorList>
            <person name="Goeker M."/>
        </authorList>
    </citation>
    <scope>NUCLEOTIDE SEQUENCE [LARGE SCALE GENOMIC DNA]</scope>
    <source>
        <strain evidence="1 2">DSM 100968</strain>
    </source>
</reference>
<organism evidence="1 2">
    <name type="scientific">Sporolactobacillus spathodeae</name>
    <dbReference type="NCBI Taxonomy" id="1465502"/>
    <lineage>
        <taxon>Bacteria</taxon>
        <taxon>Bacillati</taxon>
        <taxon>Bacillota</taxon>
        <taxon>Bacilli</taxon>
        <taxon>Bacillales</taxon>
        <taxon>Sporolactobacillaceae</taxon>
        <taxon>Sporolactobacillus</taxon>
    </lineage>
</organism>
<dbReference type="EMBL" id="JAFBEV010000004">
    <property type="protein sequence ID" value="MBM7657245.1"/>
    <property type="molecule type" value="Genomic_DNA"/>
</dbReference>
<protein>
    <submittedName>
        <fullName evidence="1">Phage FluMu protein Com</fullName>
    </submittedName>
</protein>
<proteinExistence type="predicted"/>
<dbReference type="Proteomes" id="UP000823201">
    <property type="component" value="Unassembled WGS sequence"/>
</dbReference>
<sequence length="83" mass="9385">MSQLCAYCGKPLNEAQSRPEFKSCPRCSTNDGNEHIYYPYSEAFGTTEKRVTRKNKDGIQSYCTRCRGNDEGPHNGAKRCSEL</sequence>